<dbReference type="InterPro" id="IPR018881">
    <property type="entry name" value="C2orf69_mit"/>
</dbReference>
<dbReference type="AlphaFoldDB" id="A0A061QLX0"/>
<evidence type="ECO:0000313" key="1">
    <source>
        <dbReference type="EMBL" id="JAC59435.1"/>
    </source>
</evidence>
<name>A0A061QLX0_9CHLO</name>
<dbReference type="PANTHER" id="PTHR31296">
    <property type="entry name" value="UPF0565 PROTEIN C2ORF69"/>
    <property type="match status" value="1"/>
</dbReference>
<dbReference type="EMBL" id="GBEZ01027935">
    <property type="protein sequence ID" value="JAC59435.1"/>
    <property type="molecule type" value="Transcribed_RNA"/>
</dbReference>
<dbReference type="GO" id="GO:0005739">
    <property type="term" value="C:mitochondrion"/>
    <property type="evidence" value="ECO:0007669"/>
    <property type="project" value="TreeGrafter"/>
</dbReference>
<feature type="non-terminal residue" evidence="1">
    <location>
        <position position="124"/>
    </location>
</feature>
<evidence type="ECO:0000313" key="2">
    <source>
        <dbReference type="EMBL" id="JAC59553.1"/>
    </source>
</evidence>
<proteinExistence type="predicted"/>
<dbReference type="EMBL" id="GBEZ01027800">
    <property type="protein sequence ID" value="JAC59553.1"/>
    <property type="molecule type" value="Transcribed_RNA"/>
</dbReference>
<accession>A0A061QLX0</accession>
<reference evidence="1" key="1">
    <citation type="submission" date="2014-05" db="EMBL/GenBank/DDBJ databases">
        <title>The transcriptome of the halophilic microalga Tetraselmis sp. GSL018 isolated from the Great Salt Lake, Utah.</title>
        <authorList>
            <person name="Jinkerson R.E."/>
            <person name="D'Adamo S."/>
            <person name="Posewitz M.C."/>
        </authorList>
    </citation>
    <scope>NUCLEOTIDE SEQUENCE</scope>
    <source>
        <strain evidence="1">GSL018</strain>
    </source>
</reference>
<dbReference type="PANTHER" id="PTHR31296:SF1">
    <property type="entry name" value="MITOCHONDRIAL PROTEIN C2ORF69"/>
    <property type="match status" value="1"/>
</dbReference>
<sequence length="124" mass="12517">MASKWPGAEILVVMPSRLEAGASCFDHFLTSTSLTGEPLEYAGQELKAIGQLWSLIGAAGLLGSEWQEAAVAELGGQSQSAEAPEIILVGFSKGGVVLNQILADAAHCCCGDDSRGGPSAGGAG</sequence>
<gene>
    <name evidence="2" type="ORF">TSPGSL018_31141</name>
    <name evidence="1" type="ORF">TSPGSL018_31404</name>
</gene>
<protein>
    <submittedName>
        <fullName evidence="1">Uncharacterized protein</fullName>
    </submittedName>
</protein>
<organism evidence="1">
    <name type="scientific">Tetraselmis sp. GSL018</name>
    <dbReference type="NCBI Taxonomy" id="582737"/>
    <lineage>
        <taxon>Eukaryota</taxon>
        <taxon>Viridiplantae</taxon>
        <taxon>Chlorophyta</taxon>
        <taxon>core chlorophytes</taxon>
        <taxon>Chlorodendrophyceae</taxon>
        <taxon>Chlorodendrales</taxon>
        <taxon>Chlorodendraceae</taxon>
        <taxon>Tetraselmis</taxon>
    </lineage>
</organism>